<proteinExistence type="predicted"/>
<reference evidence="2 3" key="1">
    <citation type="submission" date="2015-03" db="EMBL/GenBank/DDBJ databases">
        <title>RNA-seq based gene annotation and comparative genomics of four Zymoseptoria species reveal species-specific pathogenicity related genes and transposable element activity.</title>
        <authorList>
            <person name="Grandaubert J."/>
            <person name="Bhattacharyya A."/>
            <person name="Stukenbrock E.H."/>
        </authorList>
    </citation>
    <scope>NUCLEOTIDE SEQUENCE [LARGE SCALE GENOMIC DNA]</scope>
    <source>
        <strain evidence="2 3">Zb18110</strain>
    </source>
</reference>
<protein>
    <submittedName>
        <fullName evidence="2">Uncharacterized protein</fullName>
    </submittedName>
</protein>
<gene>
    <name evidence="2" type="ORF">TI39_contig4283g00002</name>
</gene>
<organism evidence="2 3">
    <name type="scientific">Zymoseptoria brevis</name>
    <dbReference type="NCBI Taxonomy" id="1047168"/>
    <lineage>
        <taxon>Eukaryota</taxon>
        <taxon>Fungi</taxon>
        <taxon>Dikarya</taxon>
        <taxon>Ascomycota</taxon>
        <taxon>Pezizomycotina</taxon>
        <taxon>Dothideomycetes</taxon>
        <taxon>Dothideomycetidae</taxon>
        <taxon>Mycosphaerellales</taxon>
        <taxon>Mycosphaerellaceae</taxon>
        <taxon>Zymoseptoria</taxon>
    </lineage>
</organism>
<sequence length="283" mass="31980">MDEAAYHRLQHIPVIGYSNTSWDEPRADISIKKGMSFFDKGQIAAEEERNAQSLSNDVFGELHSQRTARRLKASQQPSTRDDSSEKHMGLFGKGSGKTHFDFGLLLTSDNPTNNTSNFNMGATEQAKIHEAAAEQQQLLVDTKLVPKATGNSRVISDDIRDDEDEGQVNEEHDSGGALEVPQTEGGAEQGTLQEQLDKYRNERIEHEAYVQGLRDRRDTAANLKNMRTIFGKRIKKARLGMEKYRIIKSVGVPPWDKRLTETVLLVLMYCPARHTRNYEDNFD</sequence>
<accession>A0A0F4GBQ3</accession>
<feature type="compositionally biased region" description="Basic and acidic residues" evidence="1">
    <location>
        <begin position="79"/>
        <end position="88"/>
    </location>
</feature>
<evidence type="ECO:0000313" key="3">
    <source>
        <dbReference type="Proteomes" id="UP000033647"/>
    </source>
</evidence>
<feature type="compositionally biased region" description="Acidic residues" evidence="1">
    <location>
        <begin position="159"/>
        <end position="168"/>
    </location>
</feature>
<dbReference type="AlphaFoldDB" id="A0A0F4GBQ3"/>
<evidence type="ECO:0000313" key="2">
    <source>
        <dbReference type="EMBL" id="KJX93620.1"/>
    </source>
</evidence>
<feature type="region of interest" description="Disordered" evidence="1">
    <location>
        <begin position="66"/>
        <end position="92"/>
    </location>
</feature>
<name>A0A0F4GBQ3_9PEZI</name>
<keyword evidence="3" id="KW-1185">Reference proteome</keyword>
<dbReference type="Proteomes" id="UP000033647">
    <property type="component" value="Unassembled WGS sequence"/>
</dbReference>
<feature type="region of interest" description="Disordered" evidence="1">
    <location>
        <begin position="153"/>
        <end position="189"/>
    </location>
</feature>
<evidence type="ECO:0000256" key="1">
    <source>
        <dbReference type="SAM" id="MobiDB-lite"/>
    </source>
</evidence>
<dbReference type="EMBL" id="LAFY01004242">
    <property type="protein sequence ID" value="KJX93620.1"/>
    <property type="molecule type" value="Genomic_DNA"/>
</dbReference>
<comment type="caution">
    <text evidence="2">The sequence shown here is derived from an EMBL/GenBank/DDBJ whole genome shotgun (WGS) entry which is preliminary data.</text>
</comment>